<accession>A0ABQ8F893</accession>
<feature type="signal peptide" evidence="1">
    <location>
        <begin position="1"/>
        <end position="20"/>
    </location>
</feature>
<name>A0ABQ8F893_9FUNG</name>
<protein>
    <submittedName>
        <fullName evidence="2">Uncharacterized protein</fullName>
    </submittedName>
</protein>
<sequence length="260" mass="28486">MQFFCLLSFVAAILPTCIKLQRGFGYFGVTETTSRFWGPSGRNRGSGPPPSPLLTPEDVEKIIAKFFKDSDFTSANISSTIDKVGDGAVDFYKDGEKAGKEIGGTAGPMLKRYLDRDIYVIVALIGWMVKEGNPIMGVIRSVMGDEKYYKFFREFITALEESAYVSSEKEGEVVKAVSNILTKTGTVTENVNTINTSFKDLFDSRIALFTLLGSPLKDSEAGKILYGHISNVVTSLGKFVADQQKIHDDIIKALGPPPPK</sequence>
<organism evidence="2 3">
    <name type="scientific">Batrachochytrium salamandrivorans</name>
    <dbReference type="NCBI Taxonomy" id="1357716"/>
    <lineage>
        <taxon>Eukaryota</taxon>
        <taxon>Fungi</taxon>
        <taxon>Fungi incertae sedis</taxon>
        <taxon>Chytridiomycota</taxon>
        <taxon>Chytridiomycota incertae sedis</taxon>
        <taxon>Chytridiomycetes</taxon>
        <taxon>Rhizophydiales</taxon>
        <taxon>Rhizophydiales incertae sedis</taxon>
        <taxon>Batrachochytrium</taxon>
    </lineage>
</organism>
<keyword evidence="1" id="KW-0732">Signal</keyword>
<evidence type="ECO:0000313" key="3">
    <source>
        <dbReference type="Proteomes" id="UP001648503"/>
    </source>
</evidence>
<dbReference type="Proteomes" id="UP001648503">
    <property type="component" value="Unassembled WGS sequence"/>
</dbReference>
<gene>
    <name evidence="2" type="ORF">BASA50_008133</name>
</gene>
<keyword evidence="3" id="KW-1185">Reference proteome</keyword>
<feature type="chain" id="PRO_5045833969" evidence="1">
    <location>
        <begin position="21"/>
        <end position="260"/>
    </location>
</feature>
<dbReference type="EMBL" id="JAFCIX010000380">
    <property type="protein sequence ID" value="KAH6592349.1"/>
    <property type="molecule type" value="Genomic_DNA"/>
</dbReference>
<proteinExistence type="predicted"/>
<evidence type="ECO:0000313" key="2">
    <source>
        <dbReference type="EMBL" id="KAH6592349.1"/>
    </source>
</evidence>
<comment type="caution">
    <text evidence="2">The sequence shown here is derived from an EMBL/GenBank/DDBJ whole genome shotgun (WGS) entry which is preliminary data.</text>
</comment>
<evidence type="ECO:0000256" key="1">
    <source>
        <dbReference type="SAM" id="SignalP"/>
    </source>
</evidence>
<reference evidence="2 3" key="1">
    <citation type="submission" date="2021-02" db="EMBL/GenBank/DDBJ databases">
        <title>Variation within the Batrachochytrium salamandrivorans European outbreak.</title>
        <authorList>
            <person name="Kelly M."/>
            <person name="Pasmans F."/>
            <person name="Shea T.P."/>
            <person name="Munoz J.F."/>
            <person name="Carranza S."/>
            <person name="Cuomo C.A."/>
            <person name="Martel A."/>
        </authorList>
    </citation>
    <scope>NUCLEOTIDE SEQUENCE [LARGE SCALE GENOMIC DNA]</scope>
    <source>
        <strain evidence="2 3">AMFP18/2</strain>
    </source>
</reference>